<accession>I0V0R6</accession>
<keyword evidence="2" id="KW-0472">Membrane</keyword>
<organism evidence="3 4">
    <name type="scientific">Saccharomonospora xinjiangensis XJ-54</name>
    <dbReference type="NCBI Taxonomy" id="882086"/>
    <lineage>
        <taxon>Bacteria</taxon>
        <taxon>Bacillati</taxon>
        <taxon>Actinomycetota</taxon>
        <taxon>Actinomycetes</taxon>
        <taxon>Pseudonocardiales</taxon>
        <taxon>Pseudonocardiaceae</taxon>
        <taxon>Saccharomonospora</taxon>
    </lineage>
</organism>
<dbReference type="HOGENOM" id="CLU_147412_0_0_11"/>
<keyword evidence="2" id="KW-0812">Transmembrane</keyword>
<keyword evidence="4" id="KW-1185">Reference proteome</keyword>
<feature type="transmembrane region" description="Helical" evidence="2">
    <location>
        <begin position="33"/>
        <end position="55"/>
    </location>
</feature>
<dbReference type="EMBL" id="JH636049">
    <property type="protein sequence ID" value="EID53719.1"/>
    <property type="molecule type" value="Genomic_DNA"/>
</dbReference>
<dbReference type="eggNOG" id="ENOG5034A7G">
    <property type="taxonomic scope" value="Bacteria"/>
</dbReference>
<sequence>MSQPVNQPQAPGPIPPGQSPQQQAAPASPRRGAVVLAAVAGLVLGGACVGGAWWLTSGSSDGAEADAAMACEIVARAPRITEEDSSGLYRWGAASGLAKAAAEVDSSYREFASALEKPLHVFHSTFEASGPEFDKAMREAKAACADRP</sequence>
<reference evidence="3 4" key="1">
    <citation type="submission" date="2012-01" db="EMBL/GenBank/DDBJ databases">
        <title>Improved High-Quality Draft sequence of Saccharomonospora xinjiangensis XJ-54.</title>
        <authorList>
            <consortium name="US DOE Joint Genome Institute"/>
            <person name="Lucas S."/>
            <person name="Han J."/>
            <person name="Lapidus A."/>
            <person name="Cheng J.-F."/>
            <person name="Goodwin L."/>
            <person name="Pitluck S."/>
            <person name="Peters L."/>
            <person name="Mikhailova N."/>
            <person name="Teshima H."/>
            <person name="Detter J.C."/>
            <person name="Han C."/>
            <person name="Tapia R."/>
            <person name="Land M."/>
            <person name="Hauser L."/>
            <person name="Kyrpides N."/>
            <person name="Ivanova N."/>
            <person name="Pagani I."/>
            <person name="Brambilla E.-M."/>
            <person name="Klenk H.-P."/>
            <person name="Woyke T."/>
        </authorList>
    </citation>
    <scope>NUCLEOTIDE SEQUENCE [LARGE SCALE GENOMIC DNA]</scope>
    <source>
        <strain evidence="3 4">XJ-54</strain>
    </source>
</reference>
<keyword evidence="2" id="KW-1133">Transmembrane helix</keyword>
<gene>
    <name evidence="3" type="ORF">SacxiDRAFT_1471</name>
</gene>
<evidence type="ECO:0000313" key="4">
    <source>
        <dbReference type="Proteomes" id="UP000004691"/>
    </source>
</evidence>
<dbReference type="OrthoDB" id="10006008at2"/>
<proteinExistence type="predicted"/>
<protein>
    <submittedName>
        <fullName evidence="3">Uncharacterized protein</fullName>
    </submittedName>
</protein>
<dbReference type="AlphaFoldDB" id="I0V0R6"/>
<evidence type="ECO:0000256" key="1">
    <source>
        <dbReference type="SAM" id="MobiDB-lite"/>
    </source>
</evidence>
<name>I0V0R6_9PSEU</name>
<evidence type="ECO:0000313" key="3">
    <source>
        <dbReference type="EMBL" id="EID53719.1"/>
    </source>
</evidence>
<feature type="region of interest" description="Disordered" evidence="1">
    <location>
        <begin position="1"/>
        <end position="29"/>
    </location>
</feature>
<feature type="compositionally biased region" description="Low complexity" evidence="1">
    <location>
        <begin position="19"/>
        <end position="29"/>
    </location>
</feature>
<evidence type="ECO:0000256" key="2">
    <source>
        <dbReference type="SAM" id="Phobius"/>
    </source>
</evidence>
<dbReference type="Proteomes" id="UP000004691">
    <property type="component" value="Unassembled WGS sequence"/>
</dbReference>